<gene>
    <name evidence="5" type="ORF">NLX89_00660</name>
</gene>
<dbReference type="InterPro" id="IPR018060">
    <property type="entry name" value="HTH_AraC"/>
</dbReference>
<dbReference type="InterPro" id="IPR011256">
    <property type="entry name" value="Reg_factor_effector_dom_sf"/>
</dbReference>
<feature type="domain" description="HTH araC/xylS-type" evidence="4">
    <location>
        <begin position="14"/>
        <end position="112"/>
    </location>
</feature>
<dbReference type="InterPro" id="IPR018062">
    <property type="entry name" value="HTH_AraC-typ_CS"/>
</dbReference>
<dbReference type="PANTHER" id="PTHR47504">
    <property type="entry name" value="RIGHT ORIGIN-BINDING PROTEIN"/>
    <property type="match status" value="1"/>
</dbReference>
<dbReference type="InterPro" id="IPR050959">
    <property type="entry name" value="MarA-like"/>
</dbReference>
<keyword evidence="1" id="KW-0805">Transcription regulation</keyword>
<dbReference type="PANTHER" id="PTHR47504:SF5">
    <property type="entry name" value="RIGHT ORIGIN-BINDING PROTEIN"/>
    <property type="match status" value="1"/>
</dbReference>
<organism evidence="5 6">
    <name type="scientific">Providencia huaxiensis</name>
    <dbReference type="NCBI Taxonomy" id="2027290"/>
    <lineage>
        <taxon>Bacteria</taxon>
        <taxon>Pseudomonadati</taxon>
        <taxon>Pseudomonadota</taxon>
        <taxon>Gammaproteobacteria</taxon>
        <taxon>Enterobacterales</taxon>
        <taxon>Morganellaceae</taxon>
        <taxon>Providencia</taxon>
    </lineage>
</organism>
<sequence>MKKNSIKLQEETTKDIINWIECNIDQKIDLNMVAEKSGYTKWYFQRLFKEYTGISIGHYIRCRRLSNAAIDLKQSNNRILDISIKYNFDSQQSFSRSFKSLFKITPLEYRRSEKIKLDAFQIPFICNREFIFDYEIKKLQMPDLYLHKSEKNQSTIKEIKKKLWKYLPNKNGTIPNKIIFFRDIEKNQKEMKYNYTMTSEENIGTNKFNHNVTEGDFIEFKITNKKINIDIDRIIQLMNYFAINKLNLNVLIKTNIELYKIKEGTNYNDFIDNPSNYIYEVRYYIPIHEKNNII</sequence>
<reference evidence="5 6" key="1">
    <citation type="submission" date="2022-06" db="EMBL/GenBank/DDBJ databases">
        <title>Chromosome and plasmid sequencings of Enterobacteriales species co-exiting double carbapenemases.</title>
        <authorList>
            <person name="Fu Y."/>
        </authorList>
    </citation>
    <scope>NUCLEOTIDE SEQUENCE [LARGE SCALE GENOMIC DNA]</scope>
    <source>
        <strain evidence="5 6">21030615019</strain>
    </source>
</reference>
<dbReference type="GeneID" id="89488202"/>
<evidence type="ECO:0000259" key="4">
    <source>
        <dbReference type="PROSITE" id="PS01124"/>
    </source>
</evidence>
<keyword evidence="3" id="KW-0804">Transcription</keyword>
<accession>A0ABU2IST4</accession>
<comment type="caution">
    <text evidence="5">The sequence shown here is derived from an EMBL/GenBank/DDBJ whole genome shotgun (WGS) entry which is preliminary data.</text>
</comment>
<dbReference type="Proteomes" id="UP001252207">
    <property type="component" value="Unassembled WGS sequence"/>
</dbReference>
<evidence type="ECO:0000256" key="3">
    <source>
        <dbReference type="ARBA" id="ARBA00023163"/>
    </source>
</evidence>
<dbReference type="SUPFAM" id="SSF46689">
    <property type="entry name" value="Homeodomain-like"/>
    <property type="match status" value="2"/>
</dbReference>
<dbReference type="InterPro" id="IPR009057">
    <property type="entry name" value="Homeodomain-like_sf"/>
</dbReference>
<dbReference type="Pfam" id="PF12833">
    <property type="entry name" value="HTH_18"/>
    <property type="match status" value="1"/>
</dbReference>
<dbReference type="EMBL" id="JANAVW010000001">
    <property type="protein sequence ID" value="MDT0131864.1"/>
    <property type="molecule type" value="Genomic_DNA"/>
</dbReference>
<proteinExistence type="predicted"/>
<keyword evidence="2" id="KW-0238">DNA-binding</keyword>
<keyword evidence="6" id="KW-1185">Reference proteome</keyword>
<evidence type="ECO:0000256" key="2">
    <source>
        <dbReference type="ARBA" id="ARBA00023125"/>
    </source>
</evidence>
<protein>
    <submittedName>
        <fullName evidence="5">Helix-turn-helix domain-containing protein</fullName>
    </submittedName>
</protein>
<evidence type="ECO:0000313" key="6">
    <source>
        <dbReference type="Proteomes" id="UP001252207"/>
    </source>
</evidence>
<name>A0ABU2IST4_9GAMM</name>
<dbReference type="PROSITE" id="PS01124">
    <property type="entry name" value="HTH_ARAC_FAMILY_2"/>
    <property type="match status" value="1"/>
</dbReference>
<dbReference type="RefSeq" id="WP_102140157.1">
    <property type="nucleotide sequence ID" value="NZ_CP031123.2"/>
</dbReference>
<dbReference type="PROSITE" id="PS00041">
    <property type="entry name" value="HTH_ARAC_FAMILY_1"/>
    <property type="match status" value="1"/>
</dbReference>
<dbReference type="Gene3D" id="3.20.80.10">
    <property type="entry name" value="Regulatory factor, effector binding domain"/>
    <property type="match status" value="1"/>
</dbReference>
<dbReference type="SMART" id="SM00342">
    <property type="entry name" value="HTH_ARAC"/>
    <property type="match status" value="1"/>
</dbReference>
<dbReference type="Gene3D" id="1.10.10.60">
    <property type="entry name" value="Homeodomain-like"/>
    <property type="match status" value="2"/>
</dbReference>
<evidence type="ECO:0000313" key="5">
    <source>
        <dbReference type="EMBL" id="MDT0131864.1"/>
    </source>
</evidence>
<evidence type="ECO:0000256" key="1">
    <source>
        <dbReference type="ARBA" id="ARBA00023015"/>
    </source>
</evidence>